<dbReference type="EMBL" id="GBXM01039027">
    <property type="protein sequence ID" value="JAH69550.1"/>
    <property type="molecule type" value="Transcribed_RNA"/>
</dbReference>
<sequence length="26" mass="2851">MCSSQRDCTHLRPIGPTAAIMMKLCS</sequence>
<reference evidence="1" key="1">
    <citation type="submission" date="2014-11" db="EMBL/GenBank/DDBJ databases">
        <authorList>
            <person name="Amaro Gonzalez C."/>
        </authorList>
    </citation>
    <scope>NUCLEOTIDE SEQUENCE</scope>
</reference>
<proteinExistence type="predicted"/>
<name>A0A0E9UWI1_ANGAN</name>
<reference evidence="1" key="2">
    <citation type="journal article" date="2015" name="Fish Shellfish Immunol.">
        <title>Early steps in the European eel (Anguilla anguilla)-Vibrio vulnificus interaction in the gills: Role of the RtxA13 toxin.</title>
        <authorList>
            <person name="Callol A."/>
            <person name="Pajuelo D."/>
            <person name="Ebbesson L."/>
            <person name="Teles M."/>
            <person name="MacKenzie S."/>
            <person name="Amaro C."/>
        </authorList>
    </citation>
    <scope>NUCLEOTIDE SEQUENCE</scope>
</reference>
<accession>A0A0E9UWI1</accession>
<evidence type="ECO:0000313" key="1">
    <source>
        <dbReference type="EMBL" id="JAH69550.1"/>
    </source>
</evidence>
<protein>
    <submittedName>
        <fullName evidence="1">Uncharacterized protein</fullName>
    </submittedName>
</protein>
<organism evidence="1">
    <name type="scientific">Anguilla anguilla</name>
    <name type="common">European freshwater eel</name>
    <name type="synonym">Muraena anguilla</name>
    <dbReference type="NCBI Taxonomy" id="7936"/>
    <lineage>
        <taxon>Eukaryota</taxon>
        <taxon>Metazoa</taxon>
        <taxon>Chordata</taxon>
        <taxon>Craniata</taxon>
        <taxon>Vertebrata</taxon>
        <taxon>Euteleostomi</taxon>
        <taxon>Actinopterygii</taxon>
        <taxon>Neopterygii</taxon>
        <taxon>Teleostei</taxon>
        <taxon>Anguilliformes</taxon>
        <taxon>Anguillidae</taxon>
        <taxon>Anguilla</taxon>
    </lineage>
</organism>
<dbReference type="AlphaFoldDB" id="A0A0E9UWI1"/>